<evidence type="ECO:0000313" key="1">
    <source>
        <dbReference type="EMBL" id="CAG8491607.1"/>
    </source>
</evidence>
<reference evidence="1" key="1">
    <citation type="submission" date="2021-06" db="EMBL/GenBank/DDBJ databases">
        <authorList>
            <person name="Kallberg Y."/>
            <person name="Tangrot J."/>
            <person name="Rosling A."/>
        </authorList>
    </citation>
    <scope>NUCLEOTIDE SEQUENCE</scope>
    <source>
        <strain evidence="1">MA461A</strain>
    </source>
</reference>
<organism evidence="1 2">
    <name type="scientific">Racocetra persica</name>
    <dbReference type="NCBI Taxonomy" id="160502"/>
    <lineage>
        <taxon>Eukaryota</taxon>
        <taxon>Fungi</taxon>
        <taxon>Fungi incertae sedis</taxon>
        <taxon>Mucoromycota</taxon>
        <taxon>Glomeromycotina</taxon>
        <taxon>Glomeromycetes</taxon>
        <taxon>Diversisporales</taxon>
        <taxon>Gigasporaceae</taxon>
        <taxon>Racocetra</taxon>
    </lineage>
</organism>
<keyword evidence="2" id="KW-1185">Reference proteome</keyword>
<name>A0ACA9KU56_9GLOM</name>
<dbReference type="Proteomes" id="UP000789920">
    <property type="component" value="Unassembled WGS sequence"/>
</dbReference>
<accession>A0ACA9KU56</accession>
<evidence type="ECO:0000313" key="2">
    <source>
        <dbReference type="Proteomes" id="UP000789920"/>
    </source>
</evidence>
<protein>
    <submittedName>
        <fullName evidence="1">15820_t:CDS:1</fullName>
    </submittedName>
</protein>
<dbReference type="EMBL" id="CAJVQC010001294">
    <property type="protein sequence ID" value="CAG8491607.1"/>
    <property type="molecule type" value="Genomic_DNA"/>
</dbReference>
<proteinExistence type="predicted"/>
<sequence>MYRESPIKSESPVKTKYIDLAKTNLKFAKCAFEKLKDENLHARKLCTRGLEVTKDSQKFLEEITRLMFPNSSYPEECLNENVNNDNKIVNCKFQKFIEESIIFRNFENKLWEIDLCVNFSNYDDNVEAEVAYRIDVINSMINELKNSIKDWQTQQKRDWRTIRSRAMAFVRFLSIGRQLACEIPESELSDGGLVRGSNDHIVQRNYKAAAETSDNGKILIRKVAEKTTNKSLNELKKEINFMRELCECSNILKFDFSVISEWANYNLQDYLNQRRCLDPAEKLSIARGIANALKYCHEKDILHYDIRPSNILLNENLQPKLYNFRSNEESTSLPISILRWSSPERLRGEYEKASDVYSFALVMWAIEHQKTPFITLTSKEQIKSQILKNNKRPELTAVDGIPVEYNEIIKKSWNHDPSVRYDMKKISGLLDKLDLEKFSSQDDNDYFDFINTNIDMNQSTSSKSEQIEQGIEHHKNKRYENAWKIFNDYCNHKPEDPYANFWVGFYYFKGHYVEPNLQEGMKFLKKASELHHTEAQYWYALALLNSSDEFEGDGYEVAMKYLRISASLNERALKVLGRIVQTGSYGQKANYLVGKAMIDKALNMRNTSIN</sequence>
<gene>
    <name evidence="1" type="ORF">RPERSI_LOCUS1414</name>
</gene>
<comment type="caution">
    <text evidence="1">The sequence shown here is derived from an EMBL/GenBank/DDBJ whole genome shotgun (WGS) entry which is preliminary data.</text>
</comment>